<accession>A0A840WPS2</accession>
<dbReference type="RefSeq" id="WP_184012516.1">
    <property type="nucleotide sequence ID" value="NZ_JACIJS010000008.1"/>
</dbReference>
<gene>
    <name evidence="1" type="ORF">FHS89_002711</name>
</gene>
<organism evidence="1 2">
    <name type="scientific">Rubricella aquisinus</name>
    <dbReference type="NCBI Taxonomy" id="2028108"/>
    <lineage>
        <taxon>Bacteria</taxon>
        <taxon>Pseudomonadati</taxon>
        <taxon>Pseudomonadota</taxon>
        <taxon>Alphaproteobacteria</taxon>
        <taxon>Rhodobacterales</taxon>
        <taxon>Paracoccaceae</taxon>
        <taxon>Rubricella</taxon>
    </lineage>
</organism>
<protein>
    <submittedName>
        <fullName evidence="1">Uncharacterized protein</fullName>
    </submittedName>
</protein>
<evidence type="ECO:0000313" key="1">
    <source>
        <dbReference type="EMBL" id="MBB5516671.1"/>
    </source>
</evidence>
<sequence length="143" mass="14968">MSLPFLLIVLALGLAGIVLLVRRRGGAKAAPLADAMGARAAWGAAFPEYPALGIIRAESGQAALIDFAGGRGLIWSAGEGTVARVLRPGLLRTCTAKAPGLCLRLNDPDAPMVELTLTEGEAHRWRDLLSPYLVGADVMEPLV</sequence>
<evidence type="ECO:0000313" key="2">
    <source>
        <dbReference type="Proteomes" id="UP000553766"/>
    </source>
</evidence>
<keyword evidence="2" id="KW-1185">Reference proteome</keyword>
<reference evidence="1 2" key="1">
    <citation type="submission" date="2020-08" db="EMBL/GenBank/DDBJ databases">
        <title>Genomic Encyclopedia of Type Strains, Phase IV (KMG-IV): sequencing the most valuable type-strain genomes for metagenomic binning, comparative biology and taxonomic classification.</title>
        <authorList>
            <person name="Goeker M."/>
        </authorList>
    </citation>
    <scope>NUCLEOTIDE SEQUENCE [LARGE SCALE GENOMIC DNA]</scope>
    <source>
        <strain evidence="1 2">DSM 103377</strain>
    </source>
</reference>
<comment type="caution">
    <text evidence="1">The sequence shown here is derived from an EMBL/GenBank/DDBJ whole genome shotgun (WGS) entry which is preliminary data.</text>
</comment>
<dbReference type="Proteomes" id="UP000553766">
    <property type="component" value="Unassembled WGS sequence"/>
</dbReference>
<name>A0A840WPS2_9RHOB</name>
<dbReference type="EMBL" id="JACIJS010000008">
    <property type="protein sequence ID" value="MBB5516671.1"/>
    <property type="molecule type" value="Genomic_DNA"/>
</dbReference>
<dbReference type="AlphaFoldDB" id="A0A840WPS2"/>
<proteinExistence type="predicted"/>